<dbReference type="Proteomes" id="UP000554482">
    <property type="component" value="Unassembled WGS sequence"/>
</dbReference>
<name>A0A7J6WUV9_THATH</name>
<protein>
    <submittedName>
        <fullName evidence="1">Uncharacterized protein</fullName>
    </submittedName>
</protein>
<organism evidence="1 2">
    <name type="scientific">Thalictrum thalictroides</name>
    <name type="common">Rue-anemone</name>
    <name type="synonym">Anemone thalictroides</name>
    <dbReference type="NCBI Taxonomy" id="46969"/>
    <lineage>
        <taxon>Eukaryota</taxon>
        <taxon>Viridiplantae</taxon>
        <taxon>Streptophyta</taxon>
        <taxon>Embryophyta</taxon>
        <taxon>Tracheophyta</taxon>
        <taxon>Spermatophyta</taxon>
        <taxon>Magnoliopsida</taxon>
        <taxon>Ranunculales</taxon>
        <taxon>Ranunculaceae</taxon>
        <taxon>Thalictroideae</taxon>
        <taxon>Thalictrum</taxon>
    </lineage>
</organism>
<evidence type="ECO:0000313" key="2">
    <source>
        <dbReference type="Proteomes" id="UP000554482"/>
    </source>
</evidence>
<dbReference type="EMBL" id="JABWDY010009764">
    <property type="protein sequence ID" value="KAF5201179.1"/>
    <property type="molecule type" value="Genomic_DNA"/>
</dbReference>
<dbReference type="AlphaFoldDB" id="A0A7J6WUV9"/>
<sequence length="159" mass="18446">MKKKKVNEATIIKVVELDVEDKMEVVEPLKDVTKSKYFDVVEEEHQTKLKNFFYLANREDNAYEDDTYQITRCAVEDPMYDNFTDANANEILKEKNAGSKFVGWKKKVSKASCPQQGDRDEKMYSQTDFQAQVNDLKLNLACMILADKDKSWKLENIGI</sequence>
<gene>
    <name evidence="1" type="ORF">FRX31_009233</name>
</gene>
<evidence type="ECO:0000313" key="1">
    <source>
        <dbReference type="EMBL" id="KAF5201179.1"/>
    </source>
</evidence>
<proteinExistence type="predicted"/>
<comment type="caution">
    <text evidence="1">The sequence shown here is derived from an EMBL/GenBank/DDBJ whole genome shotgun (WGS) entry which is preliminary data.</text>
</comment>
<keyword evidence="2" id="KW-1185">Reference proteome</keyword>
<reference evidence="1 2" key="1">
    <citation type="submission" date="2020-06" db="EMBL/GenBank/DDBJ databases">
        <title>Transcriptomic and genomic resources for Thalictrum thalictroides and T. hernandezii: Facilitating candidate gene discovery in an emerging model plant lineage.</title>
        <authorList>
            <person name="Arias T."/>
            <person name="Riano-Pachon D.M."/>
            <person name="Di Stilio V.S."/>
        </authorList>
    </citation>
    <scope>NUCLEOTIDE SEQUENCE [LARGE SCALE GENOMIC DNA]</scope>
    <source>
        <strain evidence="2">cv. WT478/WT964</strain>
        <tissue evidence="1">Leaves</tissue>
    </source>
</reference>
<accession>A0A7J6WUV9</accession>